<keyword evidence="1" id="KW-0812">Transmembrane</keyword>
<reference evidence="4" key="1">
    <citation type="submission" date="2025-08" db="UniProtKB">
        <authorList>
            <consortium name="RefSeq"/>
        </authorList>
    </citation>
    <scope>IDENTIFICATION</scope>
    <source>
        <tissue evidence="4">Whole sample</tissue>
    </source>
</reference>
<name>A0A8B8ALH5_CRAVI</name>
<keyword evidence="1" id="KW-1133">Transmembrane helix</keyword>
<dbReference type="AlphaFoldDB" id="A0A8B8ALH5"/>
<organism evidence="3 4">
    <name type="scientific">Crassostrea virginica</name>
    <name type="common">Eastern oyster</name>
    <dbReference type="NCBI Taxonomy" id="6565"/>
    <lineage>
        <taxon>Eukaryota</taxon>
        <taxon>Metazoa</taxon>
        <taxon>Spiralia</taxon>
        <taxon>Lophotrochozoa</taxon>
        <taxon>Mollusca</taxon>
        <taxon>Bivalvia</taxon>
        <taxon>Autobranchia</taxon>
        <taxon>Pteriomorphia</taxon>
        <taxon>Ostreida</taxon>
        <taxon>Ostreoidea</taxon>
        <taxon>Ostreidae</taxon>
        <taxon>Crassostrea</taxon>
    </lineage>
</organism>
<evidence type="ECO:0000313" key="4">
    <source>
        <dbReference type="RefSeq" id="XP_022290904.1"/>
    </source>
</evidence>
<dbReference type="GeneID" id="111102449"/>
<dbReference type="RefSeq" id="XP_022290904.1">
    <property type="nucleotide sequence ID" value="XM_022435196.1"/>
</dbReference>
<feature type="signal peptide" evidence="2">
    <location>
        <begin position="1"/>
        <end position="23"/>
    </location>
</feature>
<keyword evidence="3" id="KW-1185">Reference proteome</keyword>
<keyword evidence="1" id="KW-0472">Membrane</keyword>
<proteinExistence type="predicted"/>
<keyword evidence="2" id="KW-0732">Signal</keyword>
<sequence>MCVKLSLWTLILFVFSGAQLSIAFCDGKFEYKPCCTGEQWNSTEGKCVSCPLNHYGENCSFTCSLPEEGYRCKAGHCGCNRVSCNVTITSSQCSNYQNFISTSNPNVSSANQSANQVNTRLQDIRGDCGHSTMAFMYIVSGVFGVLMCCFTIIAYVVAKKYDNLDLTTYLLK</sequence>
<protein>
    <submittedName>
        <fullName evidence="4">Uncharacterized protein LOC111102449</fullName>
    </submittedName>
</protein>
<dbReference type="OrthoDB" id="6211089at2759"/>
<dbReference type="KEGG" id="cvn:111102449"/>
<evidence type="ECO:0000256" key="1">
    <source>
        <dbReference type="SAM" id="Phobius"/>
    </source>
</evidence>
<gene>
    <name evidence="4" type="primary">LOC111102449</name>
</gene>
<dbReference type="Proteomes" id="UP000694844">
    <property type="component" value="Chromosome 7"/>
</dbReference>
<feature type="transmembrane region" description="Helical" evidence="1">
    <location>
        <begin position="134"/>
        <end position="158"/>
    </location>
</feature>
<evidence type="ECO:0000256" key="2">
    <source>
        <dbReference type="SAM" id="SignalP"/>
    </source>
</evidence>
<accession>A0A8B8ALH5</accession>
<evidence type="ECO:0000313" key="3">
    <source>
        <dbReference type="Proteomes" id="UP000694844"/>
    </source>
</evidence>
<feature type="chain" id="PRO_5034267415" evidence="2">
    <location>
        <begin position="24"/>
        <end position="172"/>
    </location>
</feature>